<dbReference type="InterPro" id="IPR050617">
    <property type="entry name" value="E3_ligase_FN3/SPRY"/>
</dbReference>
<dbReference type="InterPro" id="IPR003877">
    <property type="entry name" value="SPRY_dom"/>
</dbReference>
<dbReference type="AlphaFoldDB" id="A0A2P4TC22"/>
<dbReference type="Proteomes" id="UP000237246">
    <property type="component" value="Unassembled WGS sequence"/>
</dbReference>
<dbReference type="InterPro" id="IPR013320">
    <property type="entry name" value="ConA-like_dom_sf"/>
</dbReference>
<feature type="coiled-coil region" evidence="2">
    <location>
        <begin position="65"/>
        <end position="92"/>
    </location>
</feature>
<dbReference type="InterPro" id="IPR043136">
    <property type="entry name" value="B30.2/SPRY_sf"/>
</dbReference>
<accession>A0A2P4TC22</accession>
<evidence type="ECO:0008006" key="8">
    <source>
        <dbReference type="Google" id="ProtNLM"/>
    </source>
</evidence>
<proteinExistence type="predicted"/>
<keyword evidence="1 2" id="KW-0175">Coiled coil</keyword>
<protein>
    <recommendedName>
        <fullName evidence="8">B30.2/SPRY domain-containing protein</fullName>
    </recommendedName>
</protein>
<feature type="domain" description="B30.2/SPRY" evidence="4">
    <location>
        <begin position="241"/>
        <end position="403"/>
    </location>
</feature>
<dbReference type="EMBL" id="PPHD01002671">
    <property type="protein sequence ID" value="POI33919.1"/>
    <property type="molecule type" value="Genomic_DNA"/>
</dbReference>
<feature type="non-terminal residue" evidence="6">
    <location>
        <position position="1"/>
    </location>
</feature>
<name>A0A2P4TC22_BAMTH</name>
<feature type="compositionally biased region" description="Basic and acidic residues" evidence="3">
    <location>
        <begin position="270"/>
        <end position="281"/>
    </location>
</feature>
<gene>
    <name evidence="6" type="ORF">CIB84_002329</name>
</gene>
<dbReference type="InterPro" id="IPR017903">
    <property type="entry name" value="COS_domain"/>
</dbReference>
<keyword evidence="7" id="KW-1185">Reference proteome</keyword>
<reference evidence="6 7" key="1">
    <citation type="submission" date="2018-01" db="EMBL/GenBank/DDBJ databases">
        <title>Comparison of the Chinese Bamboo Partridge and Red Junglefowl genome sequences highlights the importance of demography in genome evolution.</title>
        <authorList>
            <person name="Tiley G.P."/>
            <person name="Kimball R.T."/>
            <person name="Braun E.L."/>
            <person name="Burleigh J.G."/>
        </authorList>
    </citation>
    <scope>NUCLEOTIDE SEQUENCE [LARGE SCALE GENOMIC DNA]</scope>
    <source>
        <strain evidence="6">RTK389</strain>
        <tissue evidence="6">Blood</tissue>
    </source>
</reference>
<evidence type="ECO:0000256" key="1">
    <source>
        <dbReference type="ARBA" id="ARBA00023054"/>
    </source>
</evidence>
<evidence type="ECO:0000259" key="4">
    <source>
        <dbReference type="PROSITE" id="PS50188"/>
    </source>
</evidence>
<dbReference type="Gene3D" id="2.60.40.10">
    <property type="entry name" value="Immunoglobulins"/>
    <property type="match status" value="1"/>
</dbReference>
<dbReference type="PROSITE" id="PS50188">
    <property type="entry name" value="B302_SPRY"/>
    <property type="match status" value="1"/>
</dbReference>
<dbReference type="InterPro" id="IPR013783">
    <property type="entry name" value="Ig-like_fold"/>
</dbReference>
<dbReference type="SUPFAM" id="SSF49265">
    <property type="entry name" value="Fibronectin type III"/>
    <property type="match status" value="1"/>
</dbReference>
<dbReference type="InterPro" id="IPR036116">
    <property type="entry name" value="FN3_sf"/>
</dbReference>
<feature type="domain" description="COS" evidence="5">
    <location>
        <begin position="111"/>
        <end position="168"/>
    </location>
</feature>
<dbReference type="Gene3D" id="1.20.5.170">
    <property type="match status" value="1"/>
</dbReference>
<dbReference type="PROSITE" id="PS51262">
    <property type="entry name" value="COS"/>
    <property type="match status" value="1"/>
</dbReference>
<organism evidence="6 7">
    <name type="scientific">Bambusicola thoracicus</name>
    <name type="common">Chinese bamboo-partridge</name>
    <name type="synonym">Perdix thoracica</name>
    <dbReference type="NCBI Taxonomy" id="9083"/>
    <lineage>
        <taxon>Eukaryota</taxon>
        <taxon>Metazoa</taxon>
        <taxon>Chordata</taxon>
        <taxon>Craniata</taxon>
        <taxon>Vertebrata</taxon>
        <taxon>Euteleostomi</taxon>
        <taxon>Archelosauria</taxon>
        <taxon>Archosauria</taxon>
        <taxon>Dinosauria</taxon>
        <taxon>Saurischia</taxon>
        <taxon>Theropoda</taxon>
        <taxon>Coelurosauria</taxon>
        <taxon>Aves</taxon>
        <taxon>Neognathae</taxon>
        <taxon>Galloanserae</taxon>
        <taxon>Galliformes</taxon>
        <taxon>Phasianidae</taxon>
        <taxon>Perdicinae</taxon>
        <taxon>Bambusicola</taxon>
    </lineage>
</organism>
<evidence type="ECO:0000313" key="7">
    <source>
        <dbReference type="Proteomes" id="UP000237246"/>
    </source>
</evidence>
<dbReference type="SUPFAM" id="SSF49899">
    <property type="entry name" value="Concanavalin A-like lectins/glucanases"/>
    <property type="match status" value="1"/>
</dbReference>
<comment type="caution">
    <text evidence="6">The sequence shown here is derived from an EMBL/GenBank/DDBJ whole genome shotgun (WGS) entry which is preliminary data.</text>
</comment>
<feature type="region of interest" description="Disordered" evidence="3">
    <location>
        <begin position="266"/>
        <end position="293"/>
    </location>
</feature>
<sequence length="403" mass="45768">ETLQRIISTLANKNDEIHNFIDMLNQTIQNVQINSSNVIRELDDEFDGLYSVLDEMRGSMASAIQQEQARKIQALQNQLSNCSNALESSEELLELATQSLDIKDPVKFSEVENVKWMFVRQAARQIKDRVTMASAFRISLKPEVSDSMTHLMVDFRRERHALQTVKFLPVPGAPIIDLAACLVIDNCITVSWRMPEEDSRVDHFVLEYRKTNFDGFARVKDEQSWELIDYIKATEYTLSAFVFDLDNTSSHLNLKVEDSYVEWEPTGGRGQEKVKGKENKSRSAASPKRTSIGGKAAVKGTRDRFAGESYTVLGNNAIESGQHYWEVRAQKDCKSYSVGVAYKTLGKYDQLGKTNISWCIHVNNWLQNTLAAKHNNKTKTLDLPVPDRLGVYCNFDGGKLKFY</sequence>
<evidence type="ECO:0000313" key="6">
    <source>
        <dbReference type="EMBL" id="POI33919.1"/>
    </source>
</evidence>
<evidence type="ECO:0000256" key="3">
    <source>
        <dbReference type="SAM" id="MobiDB-lite"/>
    </source>
</evidence>
<dbReference type="Gene3D" id="2.60.120.920">
    <property type="match status" value="1"/>
</dbReference>
<dbReference type="Pfam" id="PF00622">
    <property type="entry name" value="SPRY"/>
    <property type="match status" value="1"/>
</dbReference>
<dbReference type="CDD" id="cd00063">
    <property type="entry name" value="FN3"/>
    <property type="match status" value="1"/>
</dbReference>
<evidence type="ECO:0000259" key="5">
    <source>
        <dbReference type="PROSITE" id="PS51262"/>
    </source>
</evidence>
<evidence type="ECO:0000256" key="2">
    <source>
        <dbReference type="SAM" id="Coils"/>
    </source>
</evidence>
<dbReference type="InterPro" id="IPR001870">
    <property type="entry name" value="B30.2/SPRY"/>
</dbReference>
<dbReference type="PANTHER" id="PTHR24099">
    <property type="entry name" value="E3 UBIQUITIN-PROTEIN LIGASE TRIM36-RELATED"/>
    <property type="match status" value="1"/>
</dbReference>
<dbReference type="PANTHER" id="PTHR24099:SF8">
    <property type="entry name" value="FSD1-LIKE PROTEIN"/>
    <property type="match status" value="1"/>
</dbReference>
<dbReference type="OrthoDB" id="9927450at2759"/>
<dbReference type="InterPro" id="IPR003961">
    <property type="entry name" value="FN3_dom"/>
</dbReference>